<dbReference type="Proteomes" id="UP000678499">
    <property type="component" value="Unassembled WGS sequence"/>
</dbReference>
<organism evidence="1">
    <name type="scientific">Notodromas monacha</name>
    <dbReference type="NCBI Taxonomy" id="399045"/>
    <lineage>
        <taxon>Eukaryota</taxon>
        <taxon>Metazoa</taxon>
        <taxon>Ecdysozoa</taxon>
        <taxon>Arthropoda</taxon>
        <taxon>Crustacea</taxon>
        <taxon>Oligostraca</taxon>
        <taxon>Ostracoda</taxon>
        <taxon>Podocopa</taxon>
        <taxon>Podocopida</taxon>
        <taxon>Cypridocopina</taxon>
        <taxon>Cypridoidea</taxon>
        <taxon>Cyprididae</taxon>
        <taxon>Notodromas</taxon>
    </lineage>
</organism>
<proteinExistence type="predicted"/>
<accession>A0A7R9BT36</accession>
<dbReference type="AlphaFoldDB" id="A0A7R9BT36"/>
<keyword evidence="2" id="KW-1185">Reference proteome</keyword>
<evidence type="ECO:0000313" key="2">
    <source>
        <dbReference type="Proteomes" id="UP000678499"/>
    </source>
</evidence>
<protein>
    <submittedName>
        <fullName evidence="1">Uncharacterized protein</fullName>
    </submittedName>
</protein>
<dbReference type="EMBL" id="CAJPEX010002615">
    <property type="protein sequence ID" value="CAG0921248.1"/>
    <property type="molecule type" value="Genomic_DNA"/>
</dbReference>
<evidence type="ECO:0000313" key="1">
    <source>
        <dbReference type="EMBL" id="CAD7281096.1"/>
    </source>
</evidence>
<gene>
    <name evidence="1" type="ORF">NMOB1V02_LOCUS8748</name>
</gene>
<dbReference type="EMBL" id="OA884652">
    <property type="protein sequence ID" value="CAD7281096.1"/>
    <property type="molecule type" value="Genomic_DNA"/>
</dbReference>
<name>A0A7R9BT36_9CRUS</name>
<sequence>MQMIIVLRTQRRHFHATDYRRVSAAGNIGEPTLVSCDCRIGNDEEFFCKERLRKKFISVPFDESLRRAVRNWRANPLAKDPEDEKENMRERRMRTWFGITGINRHRVGEN</sequence>
<dbReference type="OrthoDB" id="429467at2759"/>
<reference evidence="1" key="1">
    <citation type="submission" date="2020-11" db="EMBL/GenBank/DDBJ databases">
        <authorList>
            <person name="Tran Van P."/>
        </authorList>
    </citation>
    <scope>NUCLEOTIDE SEQUENCE</scope>
</reference>